<dbReference type="Pfam" id="PF00128">
    <property type="entry name" value="Alpha-amylase"/>
    <property type="match status" value="1"/>
</dbReference>
<reference evidence="6" key="1">
    <citation type="journal article" date="2019" name="Int. J. Syst. Evol. Microbiol.">
        <title>The Global Catalogue of Microorganisms (GCM) 10K type strain sequencing project: providing services to taxonomists for standard genome sequencing and annotation.</title>
        <authorList>
            <consortium name="The Broad Institute Genomics Platform"/>
            <consortium name="The Broad Institute Genome Sequencing Center for Infectious Disease"/>
            <person name="Wu L."/>
            <person name="Ma J."/>
        </authorList>
    </citation>
    <scope>NUCLEOTIDE SEQUENCE [LARGE SCALE GENOMIC DNA]</scope>
    <source>
        <strain evidence="6">JCM 14370</strain>
    </source>
</reference>
<dbReference type="PRINTS" id="PR00014">
    <property type="entry name" value="FNTYPEIII"/>
</dbReference>
<evidence type="ECO:0000259" key="4">
    <source>
        <dbReference type="PROSITE" id="PS50853"/>
    </source>
</evidence>
<proteinExistence type="predicted"/>
<dbReference type="InterPro" id="IPR013783">
    <property type="entry name" value="Ig-like_fold"/>
</dbReference>
<evidence type="ECO:0000313" key="5">
    <source>
        <dbReference type="EMBL" id="GGJ49068.1"/>
    </source>
</evidence>
<dbReference type="PANTHER" id="PTHR10357">
    <property type="entry name" value="ALPHA-AMYLASE FAMILY MEMBER"/>
    <property type="match status" value="1"/>
</dbReference>
<dbReference type="Gene3D" id="2.60.40.10">
    <property type="entry name" value="Immunoglobulins"/>
    <property type="match status" value="2"/>
</dbReference>
<dbReference type="InterPro" id="IPR017853">
    <property type="entry name" value="GH"/>
</dbReference>
<keyword evidence="6" id="KW-1185">Reference proteome</keyword>
<dbReference type="SMART" id="SM00642">
    <property type="entry name" value="Aamy"/>
    <property type="match status" value="1"/>
</dbReference>
<evidence type="ECO:0000256" key="2">
    <source>
        <dbReference type="ARBA" id="ARBA00022723"/>
    </source>
</evidence>
<keyword evidence="2" id="KW-0479">Metal-binding</keyword>
<dbReference type="PANTHER" id="PTHR10357:SF215">
    <property type="entry name" value="ALPHA-AMYLASE 1"/>
    <property type="match status" value="1"/>
</dbReference>
<dbReference type="InterPro" id="IPR003961">
    <property type="entry name" value="FN3_dom"/>
</dbReference>
<dbReference type="CDD" id="cd00063">
    <property type="entry name" value="FN3"/>
    <property type="match status" value="1"/>
</dbReference>
<protein>
    <recommendedName>
        <fullName evidence="4">Fibronectin type-III domain-containing protein</fullName>
    </recommendedName>
</protein>
<dbReference type="Pfam" id="PF00041">
    <property type="entry name" value="fn3"/>
    <property type="match status" value="1"/>
</dbReference>
<dbReference type="SUPFAM" id="SSF49265">
    <property type="entry name" value="Fibronectin type III"/>
    <property type="match status" value="1"/>
</dbReference>
<dbReference type="SMART" id="SM00060">
    <property type="entry name" value="FN3"/>
    <property type="match status" value="2"/>
</dbReference>
<dbReference type="Gene3D" id="3.20.20.80">
    <property type="entry name" value="Glycosidases"/>
    <property type="match status" value="2"/>
</dbReference>
<evidence type="ECO:0000256" key="1">
    <source>
        <dbReference type="ARBA" id="ARBA00001913"/>
    </source>
</evidence>
<dbReference type="InterPro" id="IPR006047">
    <property type="entry name" value="GH13_cat_dom"/>
</dbReference>
<feature type="domain" description="Fibronectin type-III" evidence="4">
    <location>
        <begin position="128"/>
        <end position="224"/>
    </location>
</feature>
<dbReference type="CDD" id="cd11339">
    <property type="entry name" value="AmyAc_bac_CMD_like_2"/>
    <property type="match status" value="1"/>
</dbReference>
<accession>A0ABQ2D7P1</accession>
<evidence type="ECO:0000256" key="3">
    <source>
        <dbReference type="ARBA" id="ARBA00022729"/>
    </source>
</evidence>
<name>A0ABQ2D7P1_9DEIO</name>
<evidence type="ECO:0000313" key="6">
    <source>
        <dbReference type="Proteomes" id="UP000632222"/>
    </source>
</evidence>
<sequence>MKTPDLTGRTADGWYDGNTGTWVSAPALPTGALVNPTGATGTATTGQVALSWTAPADCRVSGIKVYRKTSAETNYTLQTTLGATANTYTSTGLTGGTTYNFKISSTDGTTESTGVVVTSTPPACTTGPVGNPSALTGTAGPGSISLSWTASADCQVTGYKVYRKLSSETNYTLVTQTPLDKTATGFTVSGLTAGSTYNFKVVAVNSAGTESSGITASGVPLQQAARTDFREESIYFVMTTRFNDGDTSNNVACWDDGTAGNVGDPCWRGDFKGLIDKLDYIKALGFSAIWITPVVKNISGYDYHGYHASNFKEVDPRYLSQGISYQTLIDAVHAKGMKIVQDVVFNHTGNFGEENLYPLFKKDPTKADTAANLLNIAPVGLLPSNYSTLTPSAQYQARLTAMKEDNKDTNFLYHHEKSLSWESYTVQTGQIAGDAVDLNTENPTTYNYLIDAYNKYIDMGVDAFRVDTVKHISRLTFNKVFNPAFKARGGQNFYMFGEVATRYRQVWNSGIPAVSTPFYTWAENKSYPWSSTDRTVNEAAVKQQWDDNLNVSTQPTSSNHLLNGNSYRAVNSALRGGLDVIDFPMHWNFANARDAFGVATGGDQYYADATWNVTYVDSHDYAPDGAPENQRFSLGQDVWAENLSLMFTFRGIPTLYYGSEIEFKKGMVIDVGPNKPLEQTGRAYFGNNITGSVSVSGFGKYSGATGNLATTLEHPLAQHIRQLNLIRRAIPALQKGQYSLEGVSGGGMAFKRRFTSSTVDSFALVSVSGDATFTGIPNGTYTDAVTGDVRTVTGGTLSINAAGKGNLRVYVLSTSLTPAPGKVVDRSGLTYLK</sequence>
<gene>
    <name evidence="5" type="ORF">GCM10008938_38840</name>
</gene>
<keyword evidence="3" id="KW-0732">Signal</keyword>
<dbReference type="PROSITE" id="PS50853">
    <property type="entry name" value="FN3"/>
    <property type="match status" value="2"/>
</dbReference>
<comment type="caution">
    <text evidence="5">The sequence shown here is derived from an EMBL/GenBank/DDBJ whole genome shotgun (WGS) entry which is preliminary data.</text>
</comment>
<feature type="domain" description="Fibronectin type-III" evidence="4">
    <location>
        <begin position="32"/>
        <end position="123"/>
    </location>
</feature>
<dbReference type="InterPro" id="IPR036116">
    <property type="entry name" value="FN3_sf"/>
</dbReference>
<organism evidence="5 6">
    <name type="scientific">Deinococcus roseus</name>
    <dbReference type="NCBI Taxonomy" id="392414"/>
    <lineage>
        <taxon>Bacteria</taxon>
        <taxon>Thermotogati</taxon>
        <taxon>Deinococcota</taxon>
        <taxon>Deinococci</taxon>
        <taxon>Deinococcales</taxon>
        <taxon>Deinococcaceae</taxon>
        <taxon>Deinococcus</taxon>
    </lineage>
</organism>
<comment type="cofactor">
    <cofactor evidence="1">
        <name>Ca(2+)</name>
        <dbReference type="ChEBI" id="CHEBI:29108"/>
    </cofactor>
</comment>
<dbReference type="Proteomes" id="UP000632222">
    <property type="component" value="Unassembled WGS sequence"/>
</dbReference>
<dbReference type="SUPFAM" id="SSF51445">
    <property type="entry name" value="(Trans)glycosidases"/>
    <property type="match status" value="1"/>
</dbReference>
<dbReference type="EMBL" id="BMOD01000020">
    <property type="protein sequence ID" value="GGJ49068.1"/>
    <property type="molecule type" value="Genomic_DNA"/>
</dbReference>